<dbReference type="Proteomes" id="UP001518140">
    <property type="component" value="Unassembled WGS sequence"/>
</dbReference>
<dbReference type="EMBL" id="JAAKZX010000147">
    <property type="protein sequence ID" value="NGO46835.1"/>
    <property type="molecule type" value="Genomic_DNA"/>
</dbReference>
<dbReference type="RefSeq" id="WP_165343362.1">
    <property type="nucleotide sequence ID" value="NZ_JAAKZX010000147.1"/>
</dbReference>
<organism evidence="2 3">
    <name type="scientific">Streptomyces ureilyticus</name>
    <dbReference type="NCBI Taxonomy" id="1775131"/>
    <lineage>
        <taxon>Bacteria</taxon>
        <taxon>Bacillati</taxon>
        <taxon>Actinomycetota</taxon>
        <taxon>Actinomycetes</taxon>
        <taxon>Kitasatosporales</taxon>
        <taxon>Streptomycetaceae</taxon>
        <taxon>Streptomyces</taxon>
    </lineage>
</organism>
<evidence type="ECO:0000313" key="3">
    <source>
        <dbReference type="Proteomes" id="UP001518140"/>
    </source>
</evidence>
<keyword evidence="1" id="KW-1133">Transmembrane helix</keyword>
<evidence type="ECO:0000313" key="2">
    <source>
        <dbReference type="EMBL" id="NGO46835.1"/>
    </source>
</evidence>
<keyword evidence="3" id="KW-1185">Reference proteome</keyword>
<keyword evidence="1" id="KW-0472">Membrane</keyword>
<sequence>MSTQVPVCNHRVYEVVIVFLVSVVAGLMGGLLWAALGMSPVSAVGTGAAVFVGVFGLCMTAVAYIKKQSS</sequence>
<feature type="transmembrane region" description="Helical" evidence="1">
    <location>
        <begin position="42"/>
        <end position="65"/>
    </location>
</feature>
<proteinExistence type="predicted"/>
<name>A0ABX0E1U0_9ACTN</name>
<evidence type="ECO:0000256" key="1">
    <source>
        <dbReference type="SAM" id="Phobius"/>
    </source>
</evidence>
<gene>
    <name evidence="2" type="ORF">G6048_33535</name>
</gene>
<reference evidence="2 3" key="1">
    <citation type="submission" date="2020-02" db="EMBL/GenBank/DDBJ databases">
        <title>Whole-genome analyses of novel actinobacteria.</title>
        <authorList>
            <person name="Sahin N."/>
            <person name="Tokatli A."/>
        </authorList>
    </citation>
    <scope>NUCLEOTIDE SEQUENCE [LARGE SCALE GENOMIC DNA]</scope>
    <source>
        <strain evidence="2 3">YC419</strain>
    </source>
</reference>
<comment type="caution">
    <text evidence="2">The sequence shown here is derived from an EMBL/GenBank/DDBJ whole genome shotgun (WGS) entry which is preliminary data.</text>
</comment>
<feature type="transmembrane region" description="Helical" evidence="1">
    <location>
        <begin position="12"/>
        <end position="36"/>
    </location>
</feature>
<accession>A0ABX0E1U0</accession>
<protein>
    <submittedName>
        <fullName evidence="2">Uncharacterized protein</fullName>
    </submittedName>
</protein>
<keyword evidence="1" id="KW-0812">Transmembrane</keyword>